<dbReference type="Pfam" id="PF24175">
    <property type="entry name" value="SU10_adaptor"/>
    <property type="match status" value="1"/>
</dbReference>
<comment type="caution">
    <text evidence="1">The sequence shown here is derived from an EMBL/GenBank/DDBJ whole genome shotgun (WGS) entry which is preliminary data.</text>
</comment>
<reference evidence="1" key="1">
    <citation type="journal article" date="2014" name="Front. Microbiol.">
        <title>High frequency of phylogenetically diverse reductive dehalogenase-homologous genes in deep subseafloor sedimentary metagenomes.</title>
        <authorList>
            <person name="Kawai M."/>
            <person name="Futagami T."/>
            <person name="Toyoda A."/>
            <person name="Takaki Y."/>
            <person name="Nishi S."/>
            <person name="Hori S."/>
            <person name="Arai W."/>
            <person name="Tsubouchi T."/>
            <person name="Morono Y."/>
            <person name="Uchiyama I."/>
            <person name="Ito T."/>
            <person name="Fujiyama A."/>
            <person name="Inagaki F."/>
            <person name="Takami H."/>
        </authorList>
    </citation>
    <scope>NUCLEOTIDE SEQUENCE</scope>
    <source>
        <strain evidence="1">Expedition CK06-06</strain>
    </source>
</reference>
<dbReference type="AlphaFoldDB" id="X0U9J6"/>
<protein>
    <submittedName>
        <fullName evidence="1">Uncharacterized protein</fullName>
    </submittedName>
</protein>
<sequence>TDETFIQLQELLDAAGQELVELHPWQILTQTHQILTTEADSGVYPLPDDYSYMIDQTGWEHKNRVALGGPLSPQDWTYLAGRDLVSQSIYASFREVDGQFAIYPQDPVPDGLDINFEYISRNWVQQNTDPVTYSDVVASGGDLVLYEPIMIVKFLKCKFLEAKGFDSSSARLEFENMFNSRSGKDTGAAILSASRSGRRFPYLDAFNNTPDTGYGST</sequence>
<proteinExistence type="predicted"/>
<accession>X0U9J6</accession>
<gene>
    <name evidence="1" type="ORF">S01H1_32312</name>
</gene>
<dbReference type="EMBL" id="BARS01019995">
    <property type="protein sequence ID" value="GAF97017.1"/>
    <property type="molecule type" value="Genomic_DNA"/>
</dbReference>
<feature type="non-terminal residue" evidence="1">
    <location>
        <position position="1"/>
    </location>
</feature>
<organism evidence="1">
    <name type="scientific">marine sediment metagenome</name>
    <dbReference type="NCBI Taxonomy" id="412755"/>
    <lineage>
        <taxon>unclassified sequences</taxon>
        <taxon>metagenomes</taxon>
        <taxon>ecological metagenomes</taxon>
    </lineage>
</organism>
<evidence type="ECO:0000313" key="1">
    <source>
        <dbReference type="EMBL" id="GAF97017.1"/>
    </source>
</evidence>
<name>X0U9J6_9ZZZZ</name>
<dbReference type="InterPro" id="IPR056209">
    <property type="entry name" value="SU10_adaptor"/>
</dbReference>